<dbReference type="Proteomes" id="UP000224006">
    <property type="component" value="Apicoplast Pltd"/>
</dbReference>
<keyword evidence="4 7" id="KW-0548">Nucleotidyltransferase</keyword>
<keyword evidence="10" id="KW-1185">Reference proteome</keyword>
<sequence>MKKIFIKNNTIGFRLSLASPNLIIKWSLKYIKNNFILGEVIEPFTINFKTGYPESNGLFCERIFGPLLSWKCRCGINFTFLQKLNNTNTFCNFCGIEINTNQSRRWRMGFINLATPIAHKWYIKDILSFFLHIPVNELKVLIYYKIFTLFFSKKKQKSFNFNWIFSKLLFISEWFKQILKECNLLNELLFCKEIYYELYFYHNNLKKKLLKKLAILHLFLLNNIKPEWLFLTVLPVIPAGIRPLVKLKQNLFVSSLINNLYKIIILRNNRLKRWKILRHSVPFFFELIDKQLLQRSIDDLLNIKTKPSTPSCFALQGKKGKFRQYILGKRIDFSGRSVILPGSDLIYRSIGLSLILSLELFKPVILNFLKKDTSILTLLRASYITQYNPILLKRILKFLVTKEVVLLNRAPTLHRMNIQAFKPYLIESEGIRLYPIGCTSFNADFDGDQMGLFLIISKIAKQEAKKLISFDKNIFSPTYLRNMFKLSQSIILGISTLLNLNGIFLYNTIIFSNLYDVLSSFFFNLIKLDKPIWIRCLEKNSNTNIIFKKYILSTLGRILLQYYLYLFN</sequence>
<dbReference type="GO" id="GO:0000428">
    <property type="term" value="C:DNA-directed RNA polymerase complex"/>
    <property type="evidence" value="ECO:0007669"/>
    <property type="project" value="UniProtKB-KW"/>
</dbReference>
<dbReference type="InterPro" id="IPR044893">
    <property type="entry name" value="RNA_pol_Rpb1_clamp_domain"/>
</dbReference>
<dbReference type="InterPro" id="IPR045867">
    <property type="entry name" value="DNA-dir_RpoC_beta_prime"/>
</dbReference>
<keyword evidence="3 7" id="KW-0808">Transferase</keyword>
<dbReference type="EC" id="2.7.7.6" evidence="7"/>
<comment type="caution">
    <text evidence="9">The sequence shown here is derived from an EMBL/GenBank/DDBJ whole genome shotgun (WGS) entry which is preliminary data.</text>
</comment>
<evidence type="ECO:0000256" key="3">
    <source>
        <dbReference type="ARBA" id="ARBA00022679"/>
    </source>
</evidence>
<dbReference type="EMBL" id="NWUJ01000186">
    <property type="protein sequence ID" value="PFH30579.1"/>
    <property type="molecule type" value="Genomic_DNA"/>
</dbReference>
<dbReference type="InterPro" id="IPR006592">
    <property type="entry name" value="RNA_pol_N"/>
</dbReference>
<evidence type="ECO:0000256" key="7">
    <source>
        <dbReference type="RuleBase" id="RU004279"/>
    </source>
</evidence>
<comment type="function">
    <text evidence="1 7">DNA-dependent RNA polymerase catalyzes the transcription of DNA into RNA using the four ribonucleoside triphosphates as substrates.</text>
</comment>
<dbReference type="AlphaFoldDB" id="A0A2A9LXP4"/>
<dbReference type="STRING" id="94643.A0A2A9LXP4"/>
<evidence type="ECO:0000313" key="10">
    <source>
        <dbReference type="Proteomes" id="UP000224006"/>
    </source>
</evidence>
<dbReference type="Pfam" id="PF04997">
    <property type="entry name" value="RNA_pol_Rpb1_1"/>
    <property type="match status" value="1"/>
</dbReference>
<reference evidence="9 10" key="1">
    <citation type="submission" date="2017-09" db="EMBL/GenBank/DDBJ databases">
        <title>Genome sequencing of Besnoitia besnoiti strain Bb-Ger1.</title>
        <authorList>
            <person name="Schares G."/>
            <person name="Venepally P."/>
            <person name="Lorenzi H.A."/>
        </authorList>
    </citation>
    <scope>NUCLEOTIDE SEQUENCE [LARGE SCALE GENOMIC DNA]</scope>
    <source>
        <strain evidence="9 10">Bb-Ger1</strain>
    </source>
</reference>
<accession>A0A2A9LXP4</accession>
<dbReference type="Pfam" id="PF00623">
    <property type="entry name" value="RNA_pol_Rpb1_2"/>
    <property type="match status" value="1"/>
</dbReference>
<dbReference type="VEuPathDB" id="ToxoDB:BESB_086310"/>
<dbReference type="InterPro" id="IPR007080">
    <property type="entry name" value="RNA_pol_Rpb1_1"/>
</dbReference>
<feature type="domain" description="RNA polymerase N-terminal" evidence="8">
    <location>
        <begin position="227"/>
        <end position="498"/>
    </location>
</feature>
<dbReference type="RefSeq" id="XP_029214592.1">
    <property type="nucleotide sequence ID" value="NW_021703914.1"/>
</dbReference>
<evidence type="ECO:0000256" key="6">
    <source>
        <dbReference type="ARBA" id="ARBA00048552"/>
    </source>
</evidence>
<dbReference type="SUPFAM" id="SSF64484">
    <property type="entry name" value="beta and beta-prime subunits of DNA dependent RNA-polymerase"/>
    <property type="match status" value="1"/>
</dbReference>
<dbReference type="InterPro" id="IPR000722">
    <property type="entry name" value="RNA_pol_asu"/>
</dbReference>
<keyword evidence="5 7" id="KW-0804">Transcription</keyword>
<evidence type="ECO:0000256" key="2">
    <source>
        <dbReference type="ARBA" id="ARBA00022478"/>
    </source>
</evidence>
<dbReference type="GO" id="GO:0006351">
    <property type="term" value="P:DNA-templated transcription"/>
    <property type="evidence" value="ECO:0007669"/>
    <property type="project" value="InterPro"/>
</dbReference>
<evidence type="ECO:0000256" key="5">
    <source>
        <dbReference type="ARBA" id="ARBA00023163"/>
    </source>
</evidence>
<evidence type="ECO:0000259" key="8">
    <source>
        <dbReference type="SMART" id="SM00663"/>
    </source>
</evidence>
<gene>
    <name evidence="9" type="ORF">BESB_086310</name>
</gene>
<evidence type="ECO:0000256" key="1">
    <source>
        <dbReference type="ARBA" id="ARBA00004026"/>
    </source>
</evidence>
<proteinExistence type="inferred from homology"/>
<dbReference type="Gene3D" id="4.10.860.120">
    <property type="entry name" value="RNA polymerase II, clamp domain"/>
    <property type="match status" value="1"/>
</dbReference>
<dbReference type="GO" id="GO:0003899">
    <property type="term" value="F:DNA-directed RNA polymerase activity"/>
    <property type="evidence" value="ECO:0007669"/>
    <property type="project" value="UniProtKB-EC"/>
</dbReference>
<dbReference type="OrthoDB" id="35434at2759"/>
<dbReference type="Gene3D" id="2.40.40.20">
    <property type="match status" value="1"/>
</dbReference>
<organism evidence="9 10">
    <name type="scientific">Besnoitia besnoiti</name>
    <name type="common">Apicomplexan protozoan</name>
    <dbReference type="NCBI Taxonomy" id="94643"/>
    <lineage>
        <taxon>Eukaryota</taxon>
        <taxon>Sar</taxon>
        <taxon>Alveolata</taxon>
        <taxon>Apicomplexa</taxon>
        <taxon>Conoidasida</taxon>
        <taxon>Coccidia</taxon>
        <taxon>Eucoccidiorida</taxon>
        <taxon>Eimeriorina</taxon>
        <taxon>Sarcocystidae</taxon>
        <taxon>Besnoitia</taxon>
    </lineage>
</organism>
<name>A0A2A9LXP4_BESBE</name>
<comment type="similarity">
    <text evidence="7">Belongs to the RNA polymerase beta' chain family.</text>
</comment>
<dbReference type="GeneID" id="40313557"/>
<dbReference type="PANTHER" id="PTHR19376">
    <property type="entry name" value="DNA-DIRECTED RNA POLYMERASE"/>
    <property type="match status" value="1"/>
</dbReference>
<evidence type="ECO:0000313" key="9">
    <source>
        <dbReference type="EMBL" id="PFH30579.1"/>
    </source>
</evidence>
<evidence type="ECO:0000256" key="4">
    <source>
        <dbReference type="ARBA" id="ARBA00022695"/>
    </source>
</evidence>
<keyword evidence="2 7" id="KW-0240">DNA-directed RNA polymerase</keyword>
<protein>
    <recommendedName>
        <fullName evidence="7">DNA-directed RNA polymerase subunit</fullName>
        <ecNumber evidence="7">2.7.7.6</ecNumber>
    </recommendedName>
</protein>
<dbReference type="PANTHER" id="PTHR19376:SF54">
    <property type="entry name" value="DNA-DIRECTED RNA POLYMERASE SUBUNIT BETA"/>
    <property type="match status" value="1"/>
</dbReference>
<comment type="catalytic activity">
    <reaction evidence="6 7">
        <text>RNA(n) + a ribonucleoside 5'-triphosphate = RNA(n+1) + diphosphate</text>
        <dbReference type="Rhea" id="RHEA:21248"/>
        <dbReference type="Rhea" id="RHEA-COMP:14527"/>
        <dbReference type="Rhea" id="RHEA-COMP:17342"/>
        <dbReference type="ChEBI" id="CHEBI:33019"/>
        <dbReference type="ChEBI" id="CHEBI:61557"/>
        <dbReference type="ChEBI" id="CHEBI:140395"/>
        <dbReference type="EC" id="2.7.7.6"/>
    </reaction>
</comment>
<dbReference type="GO" id="GO:0003677">
    <property type="term" value="F:DNA binding"/>
    <property type="evidence" value="ECO:0007669"/>
    <property type="project" value="InterPro"/>
</dbReference>
<dbReference type="SMART" id="SM00663">
    <property type="entry name" value="RPOLA_N"/>
    <property type="match status" value="1"/>
</dbReference>